<reference evidence="2" key="1">
    <citation type="submission" date="2018-11" db="EMBL/GenBank/DDBJ databases">
        <title>FDA dAtabase for Regulatory Grade micrObial Sequences (FDA-ARGOS): Supporting development and validation of Infectious Disease Dx tests.</title>
        <authorList>
            <person name="Goldberg B."/>
            <person name="Campos J."/>
            <person name="Tallon L."/>
            <person name="Sadzewicz L."/>
            <person name="Zhao X."/>
            <person name="Vavikolanu K."/>
            <person name="Mehta A."/>
            <person name="Aluvathingal J."/>
            <person name="Nadendla S."/>
            <person name="Geyer C."/>
            <person name="Nandy P."/>
            <person name="Yan Y."/>
            <person name="Sichtig H."/>
        </authorList>
    </citation>
    <scope>NUCLEOTIDE SEQUENCE [LARGE SCALE GENOMIC DNA]</scope>
    <source>
        <strain evidence="2">FDAARGOS_544</strain>
    </source>
</reference>
<dbReference type="EMBL" id="RKIO01000002">
    <property type="protein sequence ID" value="RSC13652.1"/>
    <property type="molecule type" value="Genomic_DNA"/>
</dbReference>
<name>A0A3R9DCG1_9BURK</name>
<evidence type="ECO:0000313" key="2">
    <source>
        <dbReference type="Proteomes" id="UP000272140"/>
    </source>
</evidence>
<dbReference type="AlphaFoldDB" id="A0A3R9DCG1"/>
<gene>
    <name evidence="1" type="ORF">EGT41_10055</name>
</gene>
<evidence type="ECO:0000313" key="1">
    <source>
        <dbReference type="EMBL" id="RSC13652.1"/>
    </source>
</evidence>
<comment type="caution">
    <text evidence="1">The sequence shown here is derived from an EMBL/GenBank/DDBJ whole genome shotgun (WGS) entry which is preliminary data.</text>
</comment>
<sequence length="76" mass="8783">MWRVKVSVVNLTDLAGAELLRRVFSYSPTTEEIDLFDISPKRDGRVLVANFDLTGQIPDRPPEKWKNFNKCRVGIY</sequence>
<dbReference type="InterPro" id="IPR028957">
    <property type="entry name" value="Imm50"/>
</dbReference>
<dbReference type="Pfam" id="PF15594">
    <property type="entry name" value="Imm50"/>
    <property type="match status" value="1"/>
</dbReference>
<proteinExistence type="predicted"/>
<dbReference type="Proteomes" id="UP000272140">
    <property type="component" value="Unassembled WGS sequence"/>
</dbReference>
<organism evidence="1 2">
    <name type="scientific">Burkholderia cenocepacia</name>
    <dbReference type="NCBI Taxonomy" id="95486"/>
    <lineage>
        <taxon>Bacteria</taxon>
        <taxon>Pseudomonadati</taxon>
        <taxon>Pseudomonadota</taxon>
        <taxon>Betaproteobacteria</taxon>
        <taxon>Burkholderiales</taxon>
        <taxon>Burkholderiaceae</taxon>
        <taxon>Burkholderia</taxon>
        <taxon>Burkholderia cepacia complex</taxon>
    </lineage>
</organism>
<accession>A0A3R9DCG1</accession>
<protein>
    <submittedName>
        <fullName evidence="1">Uncharacterized protein</fullName>
    </submittedName>
</protein>